<accession>A0ABS0DI11</accession>
<sequence length="61" mass="6127">MKDPVDSLILALIWVVGVAAVGLLVFAGCAATSSEGGDTGGEMNGVIFVPAGNGVQMPIFY</sequence>
<dbReference type="PROSITE" id="PS51257">
    <property type="entry name" value="PROKAR_LIPOPROTEIN"/>
    <property type="match status" value="1"/>
</dbReference>
<gene>
    <name evidence="1" type="ORF">IU449_26765</name>
</gene>
<evidence type="ECO:0008006" key="3">
    <source>
        <dbReference type="Google" id="ProtNLM"/>
    </source>
</evidence>
<proteinExistence type="predicted"/>
<evidence type="ECO:0000313" key="2">
    <source>
        <dbReference type="Proteomes" id="UP000707731"/>
    </source>
</evidence>
<dbReference type="EMBL" id="JADLQN010000010">
    <property type="protein sequence ID" value="MBF6358102.1"/>
    <property type="molecule type" value="Genomic_DNA"/>
</dbReference>
<dbReference type="Proteomes" id="UP000707731">
    <property type="component" value="Unassembled WGS sequence"/>
</dbReference>
<comment type="caution">
    <text evidence="1">The sequence shown here is derived from an EMBL/GenBank/DDBJ whole genome shotgun (WGS) entry which is preliminary data.</text>
</comment>
<dbReference type="RefSeq" id="WP_195005074.1">
    <property type="nucleotide sequence ID" value="NZ_JADLQN010000010.1"/>
</dbReference>
<organism evidence="1 2">
    <name type="scientific">Nocardia higoensis</name>
    <dbReference type="NCBI Taxonomy" id="228599"/>
    <lineage>
        <taxon>Bacteria</taxon>
        <taxon>Bacillati</taxon>
        <taxon>Actinomycetota</taxon>
        <taxon>Actinomycetes</taxon>
        <taxon>Mycobacteriales</taxon>
        <taxon>Nocardiaceae</taxon>
        <taxon>Nocardia</taxon>
    </lineage>
</organism>
<evidence type="ECO:0000313" key="1">
    <source>
        <dbReference type="EMBL" id="MBF6358102.1"/>
    </source>
</evidence>
<name>A0ABS0DI11_9NOCA</name>
<reference evidence="1 2" key="1">
    <citation type="submission" date="2020-10" db="EMBL/GenBank/DDBJ databases">
        <title>Identification of Nocardia species via Next-generation sequencing and recognition of intraspecies genetic diversity.</title>
        <authorList>
            <person name="Li P."/>
            <person name="Li P."/>
            <person name="Lu B."/>
        </authorList>
    </citation>
    <scope>NUCLEOTIDE SEQUENCE [LARGE SCALE GENOMIC DNA]</scope>
    <source>
        <strain evidence="1 2">BJ06-0143</strain>
    </source>
</reference>
<keyword evidence="2" id="KW-1185">Reference proteome</keyword>
<protein>
    <recommendedName>
        <fullName evidence="3">Lipoprotein</fullName>
    </recommendedName>
</protein>